<keyword evidence="1" id="KW-1133">Transmembrane helix</keyword>
<evidence type="ECO:0000313" key="2">
    <source>
        <dbReference type="EMBL" id="SKA85525.1"/>
    </source>
</evidence>
<keyword evidence="1" id="KW-0472">Membrane</keyword>
<feature type="transmembrane region" description="Helical" evidence="1">
    <location>
        <begin position="21"/>
        <end position="43"/>
    </location>
</feature>
<evidence type="ECO:0000313" key="3">
    <source>
        <dbReference type="Proteomes" id="UP000190774"/>
    </source>
</evidence>
<keyword evidence="1" id="KW-0812">Transmembrane</keyword>
<organism evidence="2 3">
    <name type="scientific">Prosthecobacter debontii</name>
    <dbReference type="NCBI Taxonomy" id="48467"/>
    <lineage>
        <taxon>Bacteria</taxon>
        <taxon>Pseudomonadati</taxon>
        <taxon>Verrucomicrobiota</taxon>
        <taxon>Verrucomicrobiia</taxon>
        <taxon>Verrucomicrobiales</taxon>
        <taxon>Verrucomicrobiaceae</taxon>
        <taxon>Prosthecobacter</taxon>
    </lineage>
</organism>
<dbReference type="STRING" id="48467.SAMN02745166_01162"/>
<evidence type="ECO:0000256" key="1">
    <source>
        <dbReference type="SAM" id="Phobius"/>
    </source>
</evidence>
<feature type="transmembrane region" description="Helical" evidence="1">
    <location>
        <begin position="55"/>
        <end position="85"/>
    </location>
</feature>
<dbReference type="AlphaFoldDB" id="A0A1T4X8W7"/>
<feature type="transmembrane region" description="Helical" evidence="1">
    <location>
        <begin position="137"/>
        <end position="160"/>
    </location>
</feature>
<protein>
    <submittedName>
        <fullName evidence="2">Uncharacterized protein</fullName>
    </submittedName>
</protein>
<name>A0A1T4X8W7_9BACT</name>
<accession>A0A1T4X8W7</accession>
<keyword evidence="3" id="KW-1185">Reference proteome</keyword>
<sequence length="181" mass="20261">MVRLFHAFASLLLCAARHITAVGLLCLLACLLWTLLYGGLLIYAGFTDGRPGGPLAYPAGLILILIFCLWVGGGIFAPACGIGFLMTRLTRCPQFAAVPIVFIAGFGLTWLMGVLYADHITTSPRPELESVLWSYLLFFSLPLGLYWWLVEGPWAFLDFLQRLWKRYQLRRASTMRLSADR</sequence>
<reference evidence="3" key="1">
    <citation type="submission" date="2017-02" db="EMBL/GenBank/DDBJ databases">
        <authorList>
            <person name="Varghese N."/>
            <person name="Submissions S."/>
        </authorList>
    </citation>
    <scope>NUCLEOTIDE SEQUENCE [LARGE SCALE GENOMIC DNA]</scope>
    <source>
        <strain evidence="3">ATCC 700200</strain>
    </source>
</reference>
<proteinExistence type="predicted"/>
<gene>
    <name evidence="2" type="ORF">SAMN02745166_01162</name>
</gene>
<dbReference type="EMBL" id="FUYE01000003">
    <property type="protein sequence ID" value="SKA85525.1"/>
    <property type="molecule type" value="Genomic_DNA"/>
</dbReference>
<feature type="transmembrane region" description="Helical" evidence="1">
    <location>
        <begin position="97"/>
        <end position="117"/>
    </location>
</feature>
<dbReference type="Proteomes" id="UP000190774">
    <property type="component" value="Unassembled WGS sequence"/>
</dbReference>